<reference evidence="1" key="1">
    <citation type="submission" date="2014-03" db="EMBL/GenBank/DDBJ databases">
        <authorList>
            <person name="Genoscope - CEA"/>
        </authorList>
    </citation>
    <scope>NUCLEOTIDE SEQUENCE [LARGE SCALE GENOMIC DNA]</scope>
    <source>
        <strain evidence="1">CF27</strain>
    </source>
</reference>
<comment type="caution">
    <text evidence="1">The sequence shown here is derived from an EMBL/GenBank/DDBJ whole genome shotgun (WGS) entry which is preliminary data.</text>
</comment>
<proteinExistence type="predicted"/>
<name>A0A060V048_9PROT</name>
<organism evidence="1">
    <name type="scientific">Acidithiobacillus ferrivorans</name>
    <dbReference type="NCBI Taxonomy" id="160808"/>
    <lineage>
        <taxon>Bacteria</taxon>
        <taxon>Pseudomonadati</taxon>
        <taxon>Pseudomonadota</taxon>
        <taxon>Acidithiobacillia</taxon>
        <taxon>Acidithiobacillales</taxon>
        <taxon>Acidithiobacillaceae</taxon>
        <taxon>Acidithiobacillus</taxon>
    </lineage>
</organism>
<dbReference type="AlphaFoldDB" id="A0A060V048"/>
<evidence type="ECO:0000313" key="1">
    <source>
        <dbReference type="EMBL" id="CDQ12049.1"/>
    </source>
</evidence>
<accession>A0A060V048</accession>
<protein>
    <submittedName>
        <fullName evidence="1">Uncharacterized protein</fullName>
    </submittedName>
</protein>
<gene>
    <name evidence="1" type="ORF">AFERRI_10028</name>
</gene>
<reference evidence="1" key="2">
    <citation type="submission" date="2014-07" db="EMBL/GenBank/DDBJ databases">
        <title>Initial genome analysis of the psychrotolerant acidophile Acidithiobacillus ferrivorans CF27: insights into iron and sulfur oxidation pathways and into biofilm formation.</title>
        <authorList>
            <person name="Talla E."/>
            <person name="Hedrich S."/>
            <person name="Mangenot S."/>
            <person name="Ji B."/>
            <person name="Johnson D.B."/>
            <person name="Barbe V."/>
            <person name="Bonnefoy V."/>
        </authorList>
    </citation>
    <scope>NUCLEOTIDE SEQUENCE [LARGE SCALE GENOMIC DNA]</scope>
    <source>
        <strain evidence="1">CF27</strain>
    </source>
</reference>
<dbReference type="EMBL" id="CCCS020000072">
    <property type="protein sequence ID" value="CDQ12049.1"/>
    <property type="molecule type" value="Genomic_DNA"/>
</dbReference>
<sequence>MVFGCTILDHNDTGCPLWLYQNEYKHIRYKNGLTICRRPLKNLSMMHILRDSVTQCTMRAEATIMASQILY</sequence>